<dbReference type="SUPFAM" id="SSF160631">
    <property type="entry name" value="SMI1/KNR4-like"/>
    <property type="match status" value="1"/>
</dbReference>
<dbReference type="EMBL" id="JAGYPF010000013">
    <property type="protein sequence ID" value="MBS4216700.1"/>
    <property type="molecule type" value="Genomic_DNA"/>
</dbReference>
<sequence length="151" mass="17582">MVLWKRTNGPINLEQIQMIERFLNIAFPKEYVTCVMAHDGGHPEPNRFDTAKRKGYVMDRLLTFREDPVGLLSTIYYCKEALPHGVVPFGYEQTGDIICFDFKDNPKTPSIVLWKHELAPEEEDVGSQEEMRRIGLEYMNNSFIEFITSLY</sequence>
<dbReference type="Pfam" id="PF14568">
    <property type="entry name" value="SUKH_6"/>
    <property type="match status" value="1"/>
</dbReference>
<proteinExistence type="predicted"/>
<protein>
    <submittedName>
        <fullName evidence="2">SMI1/KNR4 family protein</fullName>
    </submittedName>
</protein>
<reference evidence="2" key="1">
    <citation type="submission" date="2021-05" db="EMBL/GenBank/DDBJ databases">
        <title>Novel Bacillus species.</title>
        <authorList>
            <person name="Liu G."/>
        </authorList>
    </citation>
    <scope>NUCLEOTIDE SEQUENCE</scope>
    <source>
        <strain evidence="2">FJAT-49825</strain>
    </source>
</reference>
<dbReference type="SMART" id="SM00860">
    <property type="entry name" value="SMI1_KNR4"/>
    <property type="match status" value="1"/>
</dbReference>
<evidence type="ECO:0000313" key="3">
    <source>
        <dbReference type="Proteomes" id="UP000679749"/>
    </source>
</evidence>
<dbReference type="Proteomes" id="UP000679749">
    <property type="component" value="Unassembled WGS sequence"/>
</dbReference>
<dbReference type="InterPro" id="IPR037883">
    <property type="entry name" value="Knr4/Smi1-like_sf"/>
</dbReference>
<accession>A0A942U8G6</accession>
<evidence type="ECO:0000313" key="2">
    <source>
        <dbReference type="EMBL" id="MBS4216700.1"/>
    </source>
</evidence>
<dbReference type="InterPro" id="IPR018958">
    <property type="entry name" value="Knr4/Smi1-like_dom"/>
</dbReference>
<feature type="domain" description="Knr4/Smi1-like" evidence="1">
    <location>
        <begin position="10"/>
        <end position="149"/>
    </location>
</feature>
<dbReference type="RefSeq" id="WP_213121216.1">
    <property type="nucleotide sequence ID" value="NZ_JAGYPF010000013.1"/>
</dbReference>
<name>A0A942U8G6_9BACI</name>
<gene>
    <name evidence="2" type="ORF">KHA99_30380</name>
</gene>
<comment type="caution">
    <text evidence="2">The sequence shown here is derived from an EMBL/GenBank/DDBJ whole genome shotgun (WGS) entry which is preliminary data.</text>
</comment>
<keyword evidence="3" id="KW-1185">Reference proteome</keyword>
<organism evidence="2 3">
    <name type="scientific">Neobacillus rhizophilus</name>
    <dbReference type="NCBI Taxonomy" id="2833579"/>
    <lineage>
        <taxon>Bacteria</taxon>
        <taxon>Bacillati</taxon>
        <taxon>Bacillota</taxon>
        <taxon>Bacilli</taxon>
        <taxon>Bacillales</taxon>
        <taxon>Bacillaceae</taxon>
        <taxon>Neobacillus</taxon>
    </lineage>
</organism>
<evidence type="ECO:0000259" key="1">
    <source>
        <dbReference type="SMART" id="SM00860"/>
    </source>
</evidence>
<dbReference type="AlphaFoldDB" id="A0A942U8G6"/>
<dbReference type="Gene3D" id="3.40.1580.10">
    <property type="entry name" value="SMI1/KNR4-like"/>
    <property type="match status" value="1"/>
</dbReference>